<feature type="region of interest" description="Disordered" evidence="1">
    <location>
        <begin position="290"/>
        <end position="319"/>
    </location>
</feature>
<gene>
    <name evidence="3" type="ORF">Vbra_2453</name>
</gene>
<dbReference type="VEuPathDB" id="CryptoDB:Vbra_2453"/>
<reference evidence="3 4" key="1">
    <citation type="submission" date="2014-11" db="EMBL/GenBank/DDBJ databases">
        <authorList>
            <person name="Zhu J."/>
            <person name="Qi W."/>
            <person name="Song R."/>
        </authorList>
    </citation>
    <scope>NUCLEOTIDE SEQUENCE [LARGE SCALE GENOMIC DNA]</scope>
</reference>
<dbReference type="AlphaFoldDB" id="A0A0G4EY33"/>
<keyword evidence="4" id="KW-1185">Reference proteome</keyword>
<feature type="domain" description="N-acetyltransferase" evidence="2">
    <location>
        <begin position="326"/>
        <end position="475"/>
    </location>
</feature>
<dbReference type="EMBL" id="CDMY01000338">
    <property type="protein sequence ID" value="CEM03335.1"/>
    <property type="molecule type" value="Genomic_DNA"/>
</dbReference>
<evidence type="ECO:0000256" key="1">
    <source>
        <dbReference type="SAM" id="MobiDB-lite"/>
    </source>
</evidence>
<dbReference type="GO" id="GO:0016747">
    <property type="term" value="F:acyltransferase activity, transferring groups other than amino-acyl groups"/>
    <property type="evidence" value="ECO:0007669"/>
    <property type="project" value="InterPro"/>
</dbReference>
<dbReference type="Gene3D" id="3.40.630.30">
    <property type="match status" value="1"/>
</dbReference>
<dbReference type="InterPro" id="IPR016181">
    <property type="entry name" value="Acyl_CoA_acyltransferase"/>
</dbReference>
<protein>
    <recommendedName>
        <fullName evidence="2">N-acetyltransferase domain-containing protein</fullName>
    </recommendedName>
</protein>
<dbReference type="CDD" id="cd04301">
    <property type="entry name" value="NAT_SF"/>
    <property type="match status" value="1"/>
</dbReference>
<evidence type="ECO:0000313" key="4">
    <source>
        <dbReference type="Proteomes" id="UP000041254"/>
    </source>
</evidence>
<dbReference type="InterPro" id="IPR000182">
    <property type="entry name" value="GNAT_dom"/>
</dbReference>
<name>A0A0G4EY33_VITBC</name>
<evidence type="ECO:0000259" key="2">
    <source>
        <dbReference type="PROSITE" id="PS51186"/>
    </source>
</evidence>
<sequence length="492" mass="53149">MARLQLSSYALHSSGDRHRFLDEIWPFLIRNEAYHTHTISVLQAAGCLPQSPFSSVPLPCFDKDPFRPPISSYAFADSAAASGDDYVEVLCYALAAAADDPAQPAWTAVRCVAVVAVPRDESTGEAKVAFTPLYASASSHGDAATFTQADLDQPAVDSTIQPLMAAVQAVINAHAFEKIRINGPAPIVSGIHTGCEAAVGEKEGWLGGLYDNTAWIKDGAFNAYALDLTDLRRTLSDPDLWTNAVVSPSPLLGVNFTAADPTVHPSLKAMQQKEPIVIYQWDGSDGCVTPETSTGSLPSVNSNSDSSGDSSGQDDPFQPPLPPYQLVFPSLSPESVDRHVKWEEHYMKHWVQSYPFLAKYAVADVLRQRITESLSSGSILVLQRGDEQPLCRSFFRMSEGGVAEVGGIMTWPQYQGKGYAKVITAAQSLLAFSRGFRVCRLMTEASNGASNHIYSGLGYRCIGRPTHLELSRKGTHENSAEADAACASKLCR</sequence>
<proteinExistence type="predicted"/>
<dbReference type="Proteomes" id="UP000041254">
    <property type="component" value="Unassembled WGS sequence"/>
</dbReference>
<accession>A0A0G4EY33</accession>
<dbReference type="SUPFAM" id="SSF55729">
    <property type="entry name" value="Acyl-CoA N-acyltransferases (Nat)"/>
    <property type="match status" value="1"/>
</dbReference>
<feature type="compositionally biased region" description="Low complexity" evidence="1">
    <location>
        <begin position="299"/>
        <end position="315"/>
    </location>
</feature>
<organism evidence="3 4">
    <name type="scientific">Vitrella brassicaformis (strain CCMP3155)</name>
    <dbReference type="NCBI Taxonomy" id="1169540"/>
    <lineage>
        <taxon>Eukaryota</taxon>
        <taxon>Sar</taxon>
        <taxon>Alveolata</taxon>
        <taxon>Colpodellida</taxon>
        <taxon>Vitrellaceae</taxon>
        <taxon>Vitrella</taxon>
    </lineage>
</organism>
<evidence type="ECO:0000313" key="3">
    <source>
        <dbReference type="EMBL" id="CEM03335.1"/>
    </source>
</evidence>
<dbReference type="InParanoid" id="A0A0G4EY33"/>
<dbReference type="PROSITE" id="PS51186">
    <property type="entry name" value="GNAT"/>
    <property type="match status" value="1"/>
</dbReference>